<feature type="region of interest" description="Disordered" evidence="1">
    <location>
        <begin position="1"/>
        <end position="59"/>
    </location>
</feature>
<name>A0A484DK40_PERFV</name>
<dbReference type="EMBL" id="SCKG01000002">
    <property type="protein sequence ID" value="TDH15613.1"/>
    <property type="molecule type" value="Genomic_DNA"/>
</dbReference>
<dbReference type="InterPro" id="IPR035979">
    <property type="entry name" value="RBD_domain_sf"/>
</dbReference>
<dbReference type="Proteomes" id="UP000295070">
    <property type="component" value="Chromosome 2"/>
</dbReference>
<dbReference type="Gene3D" id="3.30.70.330">
    <property type="match status" value="2"/>
</dbReference>
<proteinExistence type="predicted"/>
<gene>
    <name evidence="3" type="ORF">EPR50_G00010660</name>
</gene>
<feature type="domain" description="RRM" evidence="2">
    <location>
        <begin position="66"/>
        <end position="115"/>
    </location>
</feature>
<dbReference type="Pfam" id="PF00076">
    <property type="entry name" value="RRM_1"/>
    <property type="match status" value="1"/>
</dbReference>
<feature type="compositionally biased region" description="Basic and acidic residues" evidence="1">
    <location>
        <begin position="41"/>
        <end position="57"/>
    </location>
</feature>
<dbReference type="AlphaFoldDB" id="A0A484DK40"/>
<evidence type="ECO:0000259" key="2">
    <source>
        <dbReference type="Pfam" id="PF00076"/>
    </source>
</evidence>
<reference evidence="3 4" key="1">
    <citation type="submission" date="2019-01" db="EMBL/GenBank/DDBJ databases">
        <title>A chromosome-scale genome assembly of the yellow perch, Perca flavescens.</title>
        <authorList>
            <person name="Feron R."/>
            <person name="Morvezen R."/>
            <person name="Bestin A."/>
            <person name="Haffray P."/>
            <person name="Klopp C."/>
            <person name="Zahm M."/>
            <person name="Cabau C."/>
            <person name="Roques C."/>
            <person name="Donnadieu C."/>
            <person name="Bouchez O."/>
            <person name="Christie M."/>
            <person name="Larson W."/>
            <person name="Guiguen Y."/>
        </authorList>
    </citation>
    <scope>NUCLEOTIDE SEQUENCE [LARGE SCALE GENOMIC DNA]</scope>
    <source>
        <strain evidence="3">YP-PL-M2</strain>
        <tissue evidence="3">Blood</tissue>
    </source>
</reference>
<comment type="caution">
    <text evidence="3">The sequence shown here is derived from an EMBL/GenBank/DDBJ whole genome shotgun (WGS) entry which is preliminary data.</text>
</comment>
<sequence length="203" mass="22303">MESEARGGYHQAAKRLRTGEEAGGEEPEAGGEEHEAGEEAAESRGRREKEGKEDSHRIAPSPVVHVRGLCDAVVEADLVEALGKFGNICYVMMMPFKRQALVEFDSVQSAGRCVARGTREAVCIAERQAFFNFSTSQRISRPTSAEDPASGNKVLLLSIQNPLYPITTDVLYNVCNPVVNVVRIVIFKRNGIQAMVEYPHQNV</sequence>
<dbReference type="PANTHER" id="PTHR15592">
    <property type="entry name" value="MATRIN 3/NUCLEAR PROTEIN 220-RELATED"/>
    <property type="match status" value="1"/>
</dbReference>
<evidence type="ECO:0000256" key="1">
    <source>
        <dbReference type="SAM" id="MobiDB-lite"/>
    </source>
</evidence>
<dbReference type="GO" id="GO:0003723">
    <property type="term" value="F:RNA binding"/>
    <property type="evidence" value="ECO:0007669"/>
    <property type="project" value="InterPro"/>
</dbReference>
<dbReference type="InterPro" id="IPR000504">
    <property type="entry name" value="RRM_dom"/>
</dbReference>
<organism evidence="3 4">
    <name type="scientific">Perca flavescens</name>
    <name type="common">American yellow perch</name>
    <name type="synonym">Morone flavescens</name>
    <dbReference type="NCBI Taxonomy" id="8167"/>
    <lineage>
        <taxon>Eukaryota</taxon>
        <taxon>Metazoa</taxon>
        <taxon>Chordata</taxon>
        <taxon>Craniata</taxon>
        <taxon>Vertebrata</taxon>
        <taxon>Euteleostomi</taxon>
        <taxon>Actinopterygii</taxon>
        <taxon>Neopterygii</taxon>
        <taxon>Teleostei</taxon>
        <taxon>Neoteleostei</taxon>
        <taxon>Acanthomorphata</taxon>
        <taxon>Eupercaria</taxon>
        <taxon>Perciformes</taxon>
        <taxon>Percoidei</taxon>
        <taxon>Percidae</taxon>
        <taxon>Percinae</taxon>
        <taxon>Perca</taxon>
    </lineage>
</organism>
<dbReference type="InterPro" id="IPR012677">
    <property type="entry name" value="Nucleotide-bd_a/b_plait_sf"/>
</dbReference>
<evidence type="ECO:0000313" key="3">
    <source>
        <dbReference type="EMBL" id="TDH15613.1"/>
    </source>
</evidence>
<dbReference type="STRING" id="8167.A0A484DK40"/>
<dbReference type="SUPFAM" id="SSF54928">
    <property type="entry name" value="RNA-binding domain, RBD"/>
    <property type="match status" value="1"/>
</dbReference>
<feature type="compositionally biased region" description="Acidic residues" evidence="1">
    <location>
        <begin position="22"/>
        <end position="40"/>
    </location>
</feature>
<evidence type="ECO:0000313" key="4">
    <source>
        <dbReference type="Proteomes" id="UP000295070"/>
    </source>
</evidence>
<keyword evidence="4" id="KW-1185">Reference proteome</keyword>
<protein>
    <recommendedName>
        <fullName evidence="2">RRM domain-containing protein</fullName>
    </recommendedName>
</protein>
<accession>A0A484DK40</accession>